<dbReference type="InterPro" id="IPR050143">
    <property type="entry name" value="TRIM/RBCC"/>
</dbReference>
<dbReference type="SMART" id="SM00589">
    <property type="entry name" value="PRY"/>
    <property type="match status" value="1"/>
</dbReference>
<evidence type="ECO:0000256" key="7">
    <source>
        <dbReference type="SAM" id="MobiDB-lite"/>
    </source>
</evidence>
<dbReference type="PROSITE" id="PS50188">
    <property type="entry name" value="B302_SPRY"/>
    <property type="match status" value="1"/>
</dbReference>
<accession>A0A310UAE3</accession>
<dbReference type="InterPro" id="IPR013320">
    <property type="entry name" value="ConA-like_dom_sf"/>
</dbReference>
<dbReference type="PANTHER" id="PTHR24103">
    <property type="entry name" value="E3 UBIQUITIN-PROTEIN LIGASE TRIM"/>
    <property type="match status" value="1"/>
</dbReference>
<keyword evidence="3" id="KW-0862">Zinc</keyword>
<dbReference type="GO" id="GO:0061630">
    <property type="term" value="F:ubiquitin protein ligase activity"/>
    <property type="evidence" value="ECO:0000318"/>
    <property type="project" value="GO_Central"/>
</dbReference>
<keyword evidence="4 6" id="KW-0175">Coiled coil</keyword>
<dbReference type="Pfam" id="PF15227">
    <property type="entry name" value="zf-C3HC4_4"/>
    <property type="match status" value="1"/>
</dbReference>
<evidence type="ECO:0000256" key="1">
    <source>
        <dbReference type="ARBA" id="ARBA00022723"/>
    </source>
</evidence>
<dbReference type="PaxDb" id="8355-A0A310UAE3"/>
<dbReference type="Pfam" id="PF00622">
    <property type="entry name" value="SPRY"/>
    <property type="match status" value="1"/>
</dbReference>
<dbReference type="InterPro" id="IPR017907">
    <property type="entry name" value="Znf_RING_CS"/>
</dbReference>
<dbReference type="InterPro" id="IPR001841">
    <property type="entry name" value="Znf_RING"/>
</dbReference>
<dbReference type="Gene3D" id="3.30.40.10">
    <property type="entry name" value="Zinc/RING finger domain, C3HC4 (zinc finger)"/>
    <property type="match status" value="1"/>
</dbReference>
<accession>A0A974GZL0</accession>
<dbReference type="PRINTS" id="PR01407">
    <property type="entry name" value="BUTYPHLNCDUF"/>
</dbReference>
<dbReference type="GeneID" id="108705283"/>
<dbReference type="GO" id="GO:0005737">
    <property type="term" value="C:cytoplasm"/>
    <property type="evidence" value="ECO:0000318"/>
    <property type="project" value="GO_Central"/>
</dbReference>
<evidence type="ECO:0000313" key="9">
    <source>
        <dbReference type="RefSeq" id="XP_018097590.1"/>
    </source>
</evidence>
<proteinExistence type="predicted"/>
<feature type="coiled-coil region" evidence="6">
    <location>
        <begin position="228"/>
        <end position="291"/>
    </location>
</feature>
<dbReference type="InterPro" id="IPR006574">
    <property type="entry name" value="PRY"/>
</dbReference>
<evidence type="ECO:0000256" key="4">
    <source>
        <dbReference type="ARBA" id="ARBA00023054"/>
    </source>
</evidence>
<feature type="region of interest" description="Disordered" evidence="7">
    <location>
        <begin position="73"/>
        <end position="94"/>
    </location>
</feature>
<reference evidence="9" key="1">
    <citation type="submission" date="2025-08" db="UniProtKB">
        <authorList>
            <consortium name="RefSeq"/>
        </authorList>
    </citation>
    <scope>IDENTIFICATION</scope>
    <source>
        <strain evidence="9">J_2021</strain>
        <tissue evidence="9">Erythrocytes</tissue>
    </source>
</reference>
<dbReference type="STRING" id="8355.A0A310UAE3"/>
<dbReference type="InterPro" id="IPR043136">
    <property type="entry name" value="B30.2/SPRY_sf"/>
</dbReference>
<evidence type="ECO:0000256" key="5">
    <source>
        <dbReference type="PROSITE-ProRule" id="PRU00175"/>
    </source>
</evidence>
<dbReference type="InterPro" id="IPR001870">
    <property type="entry name" value="B30.2/SPRY"/>
</dbReference>
<protein>
    <submittedName>
        <fullName evidence="9">Zinc-binding protein A33</fullName>
    </submittedName>
</protein>
<dbReference type="Bgee" id="108705283">
    <property type="expression patterns" value="Expressed in ovary and 10 other cell types or tissues"/>
</dbReference>
<dbReference type="InterPro" id="IPR016197">
    <property type="entry name" value="Chromo-like_dom_sf"/>
</dbReference>
<evidence type="ECO:0000256" key="3">
    <source>
        <dbReference type="ARBA" id="ARBA00022833"/>
    </source>
</evidence>
<dbReference type="Pfam" id="PF13765">
    <property type="entry name" value="PRY"/>
    <property type="match status" value="1"/>
</dbReference>
<dbReference type="SMART" id="SM00184">
    <property type="entry name" value="RING"/>
    <property type="match status" value="1"/>
</dbReference>
<dbReference type="InterPro" id="IPR003877">
    <property type="entry name" value="SPRY_dom"/>
</dbReference>
<dbReference type="AlphaFoldDB" id="A0A310UAE3"/>
<feature type="compositionally biased region" description="Basic and acidic residues" evidence="7">
    <location>
        <begin position="78"/>
        <end position="88"/>
    </location>
</feature>
<dbReference type="Gene3D" id="2.30.30.140">
    <property type="match status" value="1"/>
</dbReference>
<dbReference type="InterPro" id="IPR003879">
    <property type="entry name" value="Butyrophylin_SPRY"/>
</dbReference>
<organism evidence="8 9">
    <name type="scientific">Xenopus laevis</name>
    <name type="common">African clawed frog</name>
    <dbReference type="NCBI Taxonomy" id="8355"/>
    <lineage>
        <taxon>Eukaryota</taxon>
        <taxon>Metazoa</taxon>
        <taxon>Chordata</taxon>
        <taxon>Craniata</taxon>
        <taxon>Vertebrata</taxon>
        <taxon>Euteleostomi</taxon>
        <taxon>Amphibia</taxon>
        <taxon>Batrachia</taxon>
        <taxon>Anura</taxon>
        <taxon>Pipoidea</taxon>
        <taxon>Pipidae</taxon>
        <taxon>Xenopodinae</taxon>
        <taxon>Xenopus</taxon>
        <taxon>Xenopus</taxon>
    </lineage>
</organism>
<keyword evidence="8" id="KW-1185">Reference proteome</keyword>
<dbReference type="RefSeq" id="XP_018097590.1">
    <property type="nucleotide sequence ID" value="XM_018242101.2"/>
</dbReference>
<dbReference type="KEGG" id="xla:108705283"/>
<evidence type="ECO:0000256" key="2">
    <source>
        <dbReference type="ARBA" id="ARBA00022771"/>
    </source>
</evidence>
<dbReference type="OrthoDB" id="9049620at2759"/>
<dbReference type="SUPFAM" id="SSF49899">
    <property type="entry name" value="Concanavalin A-like lectins/glucanases"/>
    <property type="match status" value="1"/>
</dbReference>
<evidence type="ECO:0000256" key="6">
    <source>
        <dbReference type="SAM" id="Coils"/>
    </source>
</evidence>
<dbReference type="Gene3D" id="2.60.120.920">
    <property type="match status" value="1"/>
</dbReference>
<dbReference type="GO" id="GO:0045087">
    <property type="term" value="P:innate immune response"/>
    <property type="evidence" value="ECO:0000318"/>
    <property type="project" value="GO_Central"/>
</dbReference>
<name>A0A310UAE3_XENLA</name>
<dbReference type="GO" id="GO:0008270">
    <property type="term" value="F:zinc ion binding"/>
    <property type="evidence" value="ECO:0007669"/>
    <property type="project" value="UniProtKB-KW"/>
</dbReference>
<keyword evidence="1" id="KW-0479">Metal-binding</keyword>
<dbReference type="PROSITE" id="PS50089">
    <property type="entry name" value="ZF_RING_2"/>
    <property type="match status" value="1"/>
</dbReference>
<dbReference type="InterPro" id="IPR013083">
    <property type="entry name" value="Znf_RING/FYVE/PHD"/>
</dbReference>
<keyword evidence="2 5" id="KW-0863">Zinc-finger</keyword>
<gene>
    <name evidence="9" type="primary">LOC108705283</name>
</gene>
<dbReference type="SUPFAM" id="SSF54160">
    <property type="entry name" value="Chromo domain-like"/>
    <property type="match status" value="1"/>
</dbReference>
<dbReference type="SMART" id="SM00449">
    <property type="entry name" value="SPRY"/>
    <property type="match status" value="1"/>
</dbReference>
<dbReference type="PROSITE" id="PS00518">
    <property type="entry name" value="ZF_RING_1"/>
    <property type="match status" value="1"/>
</dbReference>
<dbReference type="Proteomes" id="UP000186698">
    <property type="component" value="Chromosome 9_10S"/>
</dbReference>
<dbReference type="SUPFAM" id="SSF57850">
    <property type="entry name" value="RING/U-box"/>
    <property type="match status" value="1"/>
</dbReference>
<sequence length="561" mass="63313">MGPGNEESGGKSFLCLKDNIWRVVTVIGSRRTEDGGLEDFYVHYEGCDPPEEEEEWVDRKCLVPLGEAVQGINREKRKVTEEPRKGGKDNMPPEQKKCKTLEAFASEEPCEVPEQLICPHCLDAFTDPVLLDCGHNLCNCCLSSILSKQPSPSCPRCLKFLSGQNCKPNYALGSLASQIKEGYLPQPAGKLRERPEDKAGDQRQAKFYVSPGPASCTEKQKDNKASSMNQLQIHLQQLRGQCEEQERCLTKLSEIAYSLEQHLESEFSALQRFLQERKEKLQLELHEEVSEAQMVMKQELCKMRKECQSIEKNLGSILGDKDQSTLGKGTPLLTDRCSQIQNLNSPSWNLADIENHLLGRFRGPVQFTTWRDMKDMLEPGLSCPRLDPDTAHPDLLLSEGNHRLSYFPVSHPPTISRTRFSQYLVALGVPKYKSGKHYWELEIGRNTECDVGISLECISRKDPFVLTPADGCWVCSVRGGRHIVAFDSSPKVFKLQEKPRRIGVYLDYEGGQISFYNPQIMEHFYTFRASFQGSLCAYVSPCSVTEGETSGQLLRLFQGQL</sequence>
<evidence type="ECO:0000313" key="8">
    <source>
        <dbReference type="Proteomes" id="UP000186698"/>
    </source>
</evidence>